<evidence type="ECO:0000256" key="1">
    <source>
        <dbReference type="ARBA" id="ARBA00004613"/>
    </source>
</evidence>
<dbReference type="SUPFAM" id="SSF53474">
    <property type="entry name" value="alpha/beta-Hydrolases"/>
    <property type="match status" value="1"/>
</dbReference>
<dbReference type="InterPro" id="IPR029058">
    <property type="entry name" value="AB_hydrolase_fold"/>
</dbReference>
<comment type="caution">
    <text evidence="4">The sequence shown here is derived from an EMBL/GenBank/DDBJ whole genome shotgun (WGS) entry which is preliminary data.</text>
</comment>
<dbReference type="InterPro" id="IPR018511">
    <property type="entry name" value="Hemolysin-typ_Ca-bd_CS"/>
</dbReference>
<dbReference type="EMBL" id="RBUA01000321">
    <property type="protein sequence ID" value="RMU62821.1"/>
    <property type="molecule type" value="Genomic_DNA"/>
</dbReference>
<dbReference type="RefSeq" id="WP_122299507.1">
    <property type="nucleotide sequence ID" value="NZ_RBUA01000321.1"/>
</dbReference>
<evidence type="ECO:0000256" key="2">
    <source>
        <dbReference type="ARBA" id="ARBA00022525"/>
    </source>
</evidence>
<evidence type="ECO:0000313" key="4">
    <source>
        <dbReference type="EMBL" id="RMU62821.1"/>
    </source>
</evidence>
<keyword evidence="2" id="KW-0964">Secreted</keyword>
<dbReference type="Gene3D" id="3.40.50.1820">
    <property type="entry name" value="alpha/beta hydrolase"/>
    <property type="match status" value="1"/>
</dbReference>
<evidence type="ECO:0000313" key="5">
    <source>
        <dbReference type="Proteomes" id="UP000280395"/>
    </source>
</evidence>
<dbReference type="PRINTS" id="PR00313">
    <property type="entry name" value="CABNDNGRPT"/>
</dbReference>
<evidence type="ECO:0008006" key="6">
    <source>
        <dbReference type="Google" id="ProtNLM"/>
    </source>
</evidence>
<proteinExistence type="predicted"/>
<dbReference type="SUPFAM" id="SSF51120">
    <property type="entry name" value="beta-Roll"/>
    <property type="match status" value="2"/>
</dbReference>
<evidence type="ECO:0000256" key="3">
    <source>
        <dbReference type="ARBA" id="ARBA00022837"/>
    </source>
</evidence>
<dbReference type="InterPro" id="IPR001343">
    <property type="entry name" value="Hemolysn_Ca-bd"/>
</dbReference>
<dbReference type="AlphaFoldDB" id="A0A3M5VXB8"/>
<dbReference type="Pfam" id="PF00353">
    <property type="entry name" value="HemolysinCabind"/>
    <property type="match status" value="2"/>
</dbReference>
<organism evidence="4 5">
    <name type="scientific">Pseudomonas syringae pv. avii</name>
    <dbReference type="NCBI Taxonomy" id="663959"/>
    <lineage>
        <taxon>Bacteria</taxon>
        <taxon>Pseudomonadati</taxon>
        <taxon>Pseudomonadota</taxon>
        <taxon>Gammaproteobacteria</taxon>
        <taxon>Pseudomonadales</taxon>
        <taxon>Pseudomonadaceae</taxon>
        <taxon>Pseudomonas</taxon>
        <taxon>Pseudomonas syringae</taxon>
    </lineage>
</organism>
<dbReference type="Proteomes" id="UP000280395">
    <property type="component" value="Unassembled WGS sequence"/>
</dbReference>
<dbReference type="GO" id="GO:0005576">
    <property type="term" value="C:extracellular region"/>
    <property type="evidence" value="ECO:0007669"/>
    <property type="project" value="UniProtKB-SubCell"/>
</dbReference>
<sequence length="569" mass="59806">MGVFDYKGMKGDPAKALLSNALALSEYAYDSTGQPLATGGWAPIGAQALGVTQHVDKHGTFWGETALAPSANVEILGQYDGLGRLIAMGIAFRGTSFGLTWDGAGDVASDLAAAALPGYAANYAKFAFSALLENVARYAASQGLSGKDILVTGHSLGALGANSLATLSHDHWGGFYQDANYVTFASPAQRSGDTPVLNIGYENDPVFKAIDGKGINTSALFWGNDRGWDAAANNLVSFTDNYASFSAHLPNSLNWGVAKAHSLDGYIQGLGRIASSEFYDLTSKDSTIVVSSLTEAARETTWVQDLNRYAEKHTGNTFILGTEGNDLLKGGVGNDFLEGGAGHDRFRDDGGYNILLGGQGDNVFELHKPLASFGFANDGDGTLYINDAYGGISMTRDIGALVSQEQSYIMWNSIPWGTHDVTYNVTGQGLLAGTALTPYTASANGDAQDNVLTAHAAGEWLFGLGGDDHLIGGQGSNVFVGGAGNDLMVSGGGSNTFLFNGLFGNDRVEGYQASDKLVFMGIPDLGQQYDYRSHVSMFEDNALLSFGDNSVTLVGVNMTQLNGAGIYIS</sequence>
<protein>
    <recommendedName>
        <fullName evidence="6">Polyurethanase</fullName>
    </recommendedName>
</protein>
<name>A0A3M5VXB8_PSESX</name>
<dbReference type="GO" id="GO:0005509">
    <property type="term" value="F:calcium ion binding"/>
    <property type="evidence" value="ECO:0007669"/>
    <property type="project" value="InterPro"/>
</dbReference>
<dbReference type="PANTHER" id="PTHR38340:SF1">
    <property type="entry name" value="S-LAYER PROTEIN"/>
    <property type="match status" value="1"/>
</dbReference>
<dbReference type="InterPro" id="IPR050557">
    <property type="entry name" value="RTX_toxin/Mannuronan_C5-epim"/>
</dbReference>
<accession>A0A3M5VXB8</accession>
<dbReference type="PANTHER" id="PTHR38340">
    <property type="entry name" value="S-LAYER PROTEIN"/>
    <property type="match status" value="1"/>
</dbReference>
<dbReference type="Gene3D" id="2.150.10.10">
    <property type="entry name" value="Serralysin-like metalloprotease, C-terminal"/>
    <property type="match status" value="2"/>
</dbReference>
<dbReference type="PROSITE" id="PS00330">
    <property type="entry name" value="HEMOLYSIN_CALCIUM"/>
    <property type="match status" value="1"/>
</dbReference>
<dbReference type="InterPro" id="IPR011049">
    <property type="entry name" value="Serralysin-like_metalloprot_C"/>
</dbReference>
<comment type="subcellular location">
    <subcellularLocation>
        <location evidence="1">Secreted</location>
    </subcellularLocation>
</comment>
<reference evidence="4 5" key="1">
    <citation type="submission" date="2018-08" db="EMBL/GenBank/DDBJ databases">
        <title>Recombination of ecologically and evolutionarily significant loci maintains genetic cohesion in the Pseudomonas syringae species complex.</title>
        <authorList>
            <person name="Dillon M."/>
            <person name="Thakur S."/>
            <person name="Almeida R.N.D."/>
            <person name="Weir B.S."/>
            <person name="Guttman D.S."/>
        </authorList>
    </citation>
    <scope>NUCLEOTIDE SEQUENCE [LARGE SCALE GENOMIC DNA]</scope>
    <source>
        <strain evidence="4 5">ICMP 14479</strain>
    </source>
</reference>
<keyword evidence="3" id="KW-0106">Calcium</keyword>
<gene>
    <name evidence="4" type="ORF">ALP29_01720</name>
</gene>